<name>A0A2T0PVR0_9ACTN</name>
<sequence>MAEVILVVGQVRRPHGIRGEVVVEVRTDTPEERFTAGARLLTEPAEAGPLTVKSVRNHSGSLLVRFAGVADRDAAERLKGVLLAVDSATLPDTGDPDEFYDHQLIGLAAELADGTRVGEVVDVLHHSQDVLVLRLPDGGEALVPFVGPIVPEVDLDGGRLVLDPPPGLLELG</sequence>
<dbReference type="Proteomes" id="UP000237846">
    <property type="component" value="Unassembled WGS sequence"/>
</dbReference>
<dbReference type="SUPFAM" id="SSF50447">
    <property type="entry name" value="Translation proteins"/>
    <property type="match status" value="1"/>
</dbReference>
<keyword evidence="2 5" id="KW-0690">Ribosome biogenesis</keyword>
<evidence type="ECO:0000256" key="5">
    <source>
        <dbReference type="HAMAP-Rule" id="MF_00014"/>
    </source>
</evidence>
<dbReference type="GO" id="GO:0042274">
    <property type="term" value="P:ribosomal small subunit biogenesis"/>
    <property type="evidence" value="ECO:0007669"/>
    <property type="project" value="UniProtKB-UniRule"/>
</dbReference>
<dbReference type="Pfam" id="PF01782">
    <property type="entry name" value="RimM"/>
    <property type="match status" value="1"/>
</dbReference>
<keyword evidence="3 5" id="KW-0698">rRNA processing</keyword>
<dbReference type="SUPFAM" id="SSF50346">
    <property type="entry name" value="PRC-barrel domain"/>
    <property type="match status" value="1"/>
</dbReference>
<keyword evidence="1 5" id="KW-0963">Cytoplasm</keyword>
<gene>
    <name evidence="5" type="primary">rimM</name>
    <name evidence="8" type="ORF">CLV72_109233</name>
</gene>
<dbReference type="GO" id="GO:0005737">
    <property type="term" value="C:cytoplasm"/>
    <property type="evidence" value="ECO:0007669"/>
    <property type="project" value="UniProtKB-SubCell"/>
</dbReference>
<dbReference type="InterPro" id="IPR009000">
    <property type="entry name" value="Transl_B-barrel_sf"/>
</dbReference>
<evidence type="ECO:0000256" key="1">
    <source>
        <dbReference type="ARBA" id="ARBA00022490"/>
    </source>
</evidence>
<keyword evidence="9" id="KW-1185">Reference proteome</keyword>
<dbReference type="GO" id="GO:0006364">
    <property type="term" value="P:rRNA processing"/>
    <property type="evidence" value="ECO:0007669"/>
    <property type="project" value="UniProtKB-UniRule"/>
</dbReference>
<comment type="function">
    <text evidence="5">An accessory protein needed during the final step in the assembly of 30S ribosomal subunit, possibly for assembly of the head region. Essential for efficient processing of 16S rRNA. May be needed both before and after RbfA during the maturation of 16S rRNA. It has affinity for free ribosomal 30S subunits but not for 70S ribosomes.</text>
</comment>
<evidence type="ECO:0000259" key="6">
    <source>
        <dbReference type="Pfam" id="PF01782"/>
    </source>
</evidence>
<proteinExistence type="inferred from homology"/>
<feature type="domain" description="Ribosome maturation factor RimM PRC barrel" evidence="7">
    <location>
        <begin position="102"/>
        <end position="168"/>
    </location>
</feature>
<comment type="subunit">
    <text evidence="5">Binds ribosomal protein uS19.</text>
</comment>
<evidence type="ECO:0000256" key="2">
    <source>
        <dbReference type="ARBA" id="ARBA00022517"/>
    </source>
</evidence>
<dbReference type="HAMAP" id="MF_00014">
    <property type="entry name" value="Ribosome_mat_RimM"/>
    <property type="match status" value="1"/>
</dbReference>
<dbReference type="Pfam" id="PF24986">
    <property type="entry name" value="PRC_RimM"/>
    <property type="match status" value="1"/>
</dbReference>
<protein>
    <recommendedName>
        <fullName evidence="5">Ribosome maturation factor RimM</fullName>
    </recommendedName>
</protein>
<reference evidence="8 9" key="1">
    <citation type="submission" date="2018-03" db="EMBL/GenBank/DDBJ databases">
        <title>Genomic Encyclopedia of Archaeal and Bacterial Type Strains, Phase II (KMG-II): from individual species to whole genera.</title>
        <authorList>
            <person name="Goeker M."/>
        </authorList>
    </citation>
    <scope>NUCLEOTIDE SEQUENCE [LARGE SCALE GENOMIC DNA]</scope>
    <source>
        <strain evidence="8 9">DSM 45601</strain>
    </source>
</reference>
<dbReference type="InterPro" id="IPR036976">
    <property type="entry name" value="RimM_N_sf"/>
</dbReference>
<dbReference type="GO" id="GO:0005840">
    <property type="term" value="C:ribosome"/>
    <property type="evidence" value="ECO:0007669"/>
    <property type="project" value="InterPro"/>
</dbReference>
<evidence type="ECO:0000313" key="8">
    <source>
        <dbReference type="EMBL" id="PRX95624.1"/>
    </source>
</evidence>
<dbReference type="PANTHER" id="PTHR33692:SF1">
    <property type="entry name" value="RIBOSOME MATURATION FACTOR RIMM"/>
    <property type="match status" value="1"/>
</dbReference>
<comment type="similarity">
    <text evidence="5">Belongs to the RimM family.</text>
</comment>
<dbReference type="AlphaFoldDB" id="A0A2T0PVR0"/>
<comment type="caution">
    <text evidence="8">The sequence shown here is derived from an EMBL/GenBank/DDBJ whole genome shotgun (WGS) entry which is preliminary data.</text>
</comment>
<dbReference type="InterPro" id="IPR011961">
    <property type="entry name" value="RimM"/>
</dbReference>
<dbReference type="Gene3D" id="2.40.30.60">
    <property type="entry name" value="RimM"/>
    <property type="match status" value="1"/>
</dbReference>
<dbReference type="EMBL" id="PVZC01000009">
    <property type="protein sequence ID" value="PRX95624.1"/>
    <property type="molecule type" value="Genomic_DNA"/>
</dbReference>
<dbReference type="NCBIfam" id="TIGR02273">
    <property type="entry name" value="16S_RimM"/>
    <property type="match status" value="1"/>
</dbReference>
<comment type="subcellular location">
    <subcellularLocation>
        <location evidence="5">Cytoplasm</location>
    </subcellularLocation>
</comment>
<dbReference type="InterPro" id="IPR011033">
    <property type="entry name" value="PRC_barrel-like_sf"/>
</dbReference>
<dbReference type="InterPro" id="IPR056792">
    <property type="entry name" value="PRC_RimM"/>
</dbReference>
<dbReference type="InterPro" id="IPR002676">
    <property type="entry name" value="RimM_N"/>
</dbReference>
<keyword evidence="4 5" id="KW-0143">Chaperone</keyword>
<organism evidence="8 9">
    <name type="scientific">Allonocardiopsis opalescens</name>
    <dbReference type="NCBI Taxonomy" id="1144618"/>
    <lineage>
        <taxon>Bacteria</taxon>
        <taxon>Bacillati</taxon>
        <taxon>Actinomycetota</taxon>
        <taxon>Actinomycetes</taxon>
        <taxon>Streptosporangiales</taxon>
        <taxon>Allonocardiopsis</taxon>
    </lineage>
</organism>
<evidence type="ECO:0000259" key="7">
    <source>
        <dbReference type="Pfam" id="PF24986"/>
    </source>
</evidence>
<accession>A0A2T0PVR0</accession>
<dbReference type="Gene3D" id="2.30.30.240">
    <property type="entry name" value="PRC-barrel domain"/>
    <property type="match status" value="1"/>
</dbReference>
<evidence type="ECO:0000256" key="3">
    <source>
        <dbReference type="ARBA" id="ARBA00022552"/>
    </source>
</evidence>
<dbReference type="PANTHER" id="PTHR33692">
    <property type="entry name" value="RIBOSOME MATURATION FACTOR RIMM"/>
    <property type="match status" value="1"/>
</dbReference>
<dbReference type="GO" id="GO:0043022">
    <property type="term" value="F:ribosome binding"/>
    <property type="evidence" value="ECO:0007669"/>
    <property type="project" value="InterPro"/>
</dbReference>
<evidence type="ECO:0000256" key="4">
    <source>
        <dbReference type="ARBA" id="ARBA00023186"/>
    </source>
</evidence>
<comment type="domain">
    <text evidence="5">The PRC barrel domain binds ribosomal protein uS19.</text>
</comment>
<feature type="domain" description="RimM N-terminal" evidence="6">
    <location>
        <begin position="7"/>
        <end position="87"/>
    </location>
</feature>
<evidence type="ECO:0000313" key="9">
    <source>
        <dbReference type="Proteomes" id="UP000237846"/>
    </source>
</evidence>